<comment type="subcellular location">
    <subcellularLocation>
        <location evidence="1">Cell outer membrane</location>
    </subcellularLocation>
</comment>
<evidence type="ECO:0000313" key="9">
    <source>
        <dbReference type="EMBL" id="MFD0762831.1"/>
    </source>
</evidence>
<keyword evidence="3" id="KW-0813">Transport</keyword>
<proteinExistence type="inferred from homology"/>
<sequence>MKYFFWGVLALVFINNKSFAQENIKVSLDSVSKSISKPFINERLELSLKDAIIYALQNKADATKAKLQIENAEYKIEETKAQLLPQISGSGNITNNPLLQKSAIPGEIIGQPGTTILATFGQKWNASIGAHLSQNIFNQSIFTGLKAAKTTREFYQINAELTDEELMQKVAQNYYQVYTTKEQLKVIDSSLANTIKIKEILKGLYNNGLAKKIDLDRLDVKLSNIQTQRQKSLNAIEIQENTLKFFIGMPIEQTIIFPKLNYETVTLSNFQEELFKVEELSKYKLLNTQKQLLFLQKQSIKANYYPTLSLDANYSYQGIGDDFPIFARDNSNANWFEVASVGLNLNIPVFSGFSTHAKVKQTEIDIQSIDEDIKNLRLALHLEFTNSKAQLINSIVTINNQKKNVELAQSVLNNTENNYYNGLTSLTDLIEAQNALIESQNNLNQAILEYKLAEINLLKAKGQLTSLIK</sequence>
<keyword evidence="10" id="KW-1185">Reference proteome</keyword>
<dbReference type="SUPFAM" id="SSF56954">
    <property type="entry name" value="Outer membrane efflux proteins (OEP)"/>
    <property type="match status" value="1"/>
</dbReference>
<name>A0ABW2ZA53_9FLAO</name>
<dbReference type="Gene3D" id="1.20.1600.10">
    <property type="entry name" value="Outer membrane efflux proteins (OEP)"/>
    <property type="match status" value="1"/>
</dbReference>
<protein>
    <submittedName>
        <fullName evidence="9">TolC family protein</fullName>
    </submittedName>
</protein>
<keyword evidence="8" id="KW-0175">Coiled coil</keyword>
<evidence type="ECO:0000256" key="8">
    <source>
        <dbReference type="SAM" id="Coils"/>
    </source>
</evidence>
<organism evidence="9 10">
    <name type="scientific">Lutibacter aestuarii</name>
    <dbReference type="NCBI Taxonomy" id="861111"/>
    <lineage>
        <taxon>Bacteria</taxon>
        <taxon>Pseudomonadati</taxon>
        <taxon>Bacteroidota</taxon>
        <taxon>Flavobacteriia</taxon>
        <taxon>Flavobacteriales</taxon>
        <taxon>Flavobacteriaceae</taxon>
        <taxon>Lutibacter</taxon>
    </lineage>
</organism>
<dbReference type="Proteomes" id="UP001597032">
    <property type="component" value="Unassembled WGS sequence"/>
</dbReference>
<comment type="similarity">
    <text evidence="2">Belongs to the outer membrane factor (OMF) (TC 1.B.17) family.</text>
</comment>
<evidence type="ECO:0000256" key="2">
    <source>
        <dbReference type="ARBA" id="ARBA00007613"/>
    </source>
</evidence>
<comment type="caution">
    <text evidence="9">The sequence shown here is derived from an EMBL/GenBank/DDBJ whole genome shotgun (WGS) entry which is preliminary data.</text>
</comment>
<evidence type="ECO:0000256" key="5">
    <source>
        <dbReference type="ARBA" id="ARBA00022692"/>
    </source>
</evidence>
<evidence type="ECO:0000256" key="7">
    <source>
        <dbReference type="ARBA" id="ARBA00023237"/>
    </source>
</evidence>
<evidence type="ECO:0000256" key="1">
    <source>
        <dbReference type="ARBA" id="ARBA00004442"/>
    </source>
</evidence>
<dbReference type="InterPro" id="IPR003423">
    <property type="entry name" value="OMP_efflux"/>
</dbReference>
<keyword evidence="7" id="KW-0998">Cell outer membrane</keyword>
<keyword evidence="5" id="KW-0812">Transmembrane</keyword>
<keyword evidence="4" id="KW-1134">Transmembrane beta strand</keyword>
<dbReference type="Pfam" id="PF02321">
    <property type="entry name" value="OEP"/>
    <property type="match status" value="2"/>
</dbReference>
<accession>A0ABW2ZA53</accession>
<evidence type="ECO:0000256" key="6">
    <source>
        <dbReference type="ARBA" id="ARBA00023136"/>
    </source>
</evidence>
<keyword evidence="6" id="KW-0472">Membrane</keyword>
<dbReference type="InterPro" id="IPR051906">
    <property type="entry name" value="TolC-like"/>
</dbReference>
<dbReference type="PANTHER" id="PTHR30026">
    <property type="entry name" value="OUTER MEMBRANE PROTEIN TOLC"/>
    <property type="match status" value="1"/>
</dbReference>
<gene>
    <name evidence="9" type="ORF">ACFQZW_12135</name>
</gene>
<feature type="coiled-coil region" evidence="8">
    <location>
        <begin position="359"/>
        <end position="456"/>
    </location>
</feature>
<evidence type="ECO:0000256" key="4">
    <source>
        <dbReference type="ARBA" id="ARBA00022452"/>
    </source>
</evidence>
<evidence type="ECO:0000313" key="10">
    <source>
        <dbReference type="Proteomes" id="UP001597032"/>
    </source>
</evidence>
<evidence type="ECO:0000256" key="3">
    <source>
        <dbReference type="ARBA" id="ARBA00022448"/>
    </source>
</evidence>
<dbReference type="PANTHER" id="PTHR30026:SF20">
    <property type="entry name" value="OUTER MEMBRANE PROTEIN TOLC"/>
    <property type="match status" value="1"/>
</dbReference>
<dbReference type="EMBL" id="JBHTIC010000019">
    <property type="protein sequence ID" value="MFD0762831.1"/>
    <property type="molecule type" value="Genomic_DNA"/>
</dbReference>
<dbReference type="RefSeq" id="WP_386783304.1">
    <property type="nucleotide sequence ID" value="NZ_JBHTIC010000019.1"/>
</dbReference>
<reference evidence="10" key="1">
    <citation type="journal article" date="2019" name="Int. J. Syst. Evol. Microbiol.">
        <title>The Global Catalogue of Microorganisms (GCM) 10K type strain sequencing project: providing services to taxonomists for standard genome sequencing and annotation.</title>
        <authorList>
            <consortium name="The Broad Institute Genomics Platform"/>
            <consortium name="The Broad Institute Genome Sequencing Center for Infectious Disease"/>
            <person name="Wu L."/>
            <person name="Ma J."/>
        </authorList>
    </citation>
    <scope>NUCLEOTIDE SEQUENCE [LARGE SCALE GENOMIC DNA]</scope>
    <source>
        <strain evidence="10">CCUG 60022</strain>
    </source>
</reference>